<dbReference type="GO" id="GO:0034497">
    <property type="term" value="P:protein localization to phagophore assembly site"/>
    <property type="evidence" value="ECO:0007669"/>
    <property type="project" value="TreeGrafter"/>
</dbReference>
<feature type="compositionally biased region" description="Low complexity" evidence="7">
    <location>
        <begin position="360"/>
        <end position="376"/>
    </location>
</feature>
<protein>
    <recommendedName>
        <fullName evidence="4">Autophagy-related protein 13</fullName>
    </recommendedName>
</protein>
<dbReference type="Proteomes" id="UP001318040">
    <property type="component" value="Chromosome 24"/>
</dbReference>
<evidence type="ECO:0000313" key="12">
    <source>
        <dbReference type="RefSeq" id="XP_032816099.1"/>
    </source>
</evidence>
<evidence type="ECO:0000256" key="3">
    <source>
        <dbReference type="ARBA" id="ARBA00007341"/>
    </source>
</evidence>
<gene>
    <name evidence="9 10 11 12" type="primary">ATG13</name>
</gene>
<evidence type="ECO:0000313" key="10">
    <source>
        <dbReference type="RefSeq" id="XP_032816097.1"/>
    </source>
</evidence>
<evidence type="ECO:0000256" key="1">
    <source>
        <dbReference type="ARBA" id="ARBA00004329"/>
    </source>
</evidence>
<comment type="similarity">
    <text evidence="3">Belongs to the ATG13 family. Metazoan subfamily.</text>
</comment>
<dbReference type="RefSeq" id="XP_032816098.1">
    <property type="nucleotide sequence ID" value="XM_032960207.1"/>
</dbReference>
<evidence type="ECO:0000256" key="5">
    <source>
        <dbReference type="ARBA" id="ARBA00022490"/>
    </source>
</evidence>
<keyword evidence="6" id="KW-0072">Autophagy</keyword>
<evidence type="ECO:0000256" key="2">
    <source>
        <dbReference type="ARBA" id="ARBA00004514"/>
    </source>
</evidence>
<keyword evidence="8" id="KW-1185">Reference proteome</keyword>
<feature type="region of interest" description="Disordered" evidence="7">
    <location>
        <begin position="342"/>
        <end position="376"/>
    </location>
</feature>
<dbReference type="FunFam" id="3.30.900.10:FF:000001">
    <property type="entry name" value="Autophagy-related protein 13"/>
    <property type="match status" value="1"/>
</dbReference>
<dbReference type="KEGG" id="pmrn:116945673"/>
<dbReference type="GO" id="GO:0005829">
    <property type="term" value="C:cytosol"/>
    <property type="evidence" value="ECO:0007669"/>
    <property type="project" value="UniProtKB-SubCell"/>
</dbReference>
<dbReference type="GO" id="GO:1990316">
    <property type="term" value="C:Atg1/ULK1 kinase complex"/>
    <property type="evidence" value="ECO:0007669"/>
    <property type="project" value="TreeGrafter"/>
</dbReference>
<comment type="subcellular location">
    <subcellularLocation>
        <location evidence="2">Cytoplasm</location>
        <location evidence="2">Cytosol</location>
    </subcellularLocation>
    <subcellularLocation>
        <location evidence="1">Preautophagosomal structure</location>
    </subcellularLocation>
</comment>
<dbReference type="RefSeq" id="XP_032816099.1">
    <property type="nucleotide sequence ID" value="XM_032960208.1"/>
</dbReference>
<dbReference type="GO" id="GO:0010506">
    <property type="term" value="P:regulation of autophagy"/>
    <property type="evidence" value="ECO:0007669"/>
    <property type="project" value="UniProtKB-ARBA"/>
</dbReference>
<dbReference type="Gene3D" id="3.30.900.10">
    <property type="entry name" value="HORMA domain"/>
    <property type="match status" value="1"/>
</dbReference>
<dbReference type="GO" id="GO:0034727">
    <property type="term" value="P:piecemeal microautophagy of the nucleus"/>
    <property type="evidence" value="ECO:0007669"/>
    <property type="project" value="TreeGrafter"/>
</dbReference>
<dbReference type="GO" id="GO:0042127">
    <property type="term" value="P:regulation of cell population proliferation"/>
    <property type="evidence" value="ECO:0007669"/>
    <property type="project" value="UniProtKB-ARBA"/>
</dbReference>
<dbReference type="CTD" id="9776"/>
<feature type="region of interest" description="Disordered" evidence="7">
    <location>
        <begin position="268"/>
        <end position="303"/>
    </location>
</feature>
<evidence type="ECO:0000256" key="6">
    <source>
        <dbReference type="ARBA" id="ARBA00023006"/>
    </source>
</evidence>
<dbReference type="AlphaFoldDB" id="A0AAJ7X020"/>
<dbReference type="GO" id="GO:0000407">
    <property type="term" value="C:phagophore assembly site"/>
    <property type="evidence" value="ECO:0007669"/>
    <property type="project" value="UniProtKB-SubCell"/>
</dbReference>
<dbReference type="InterPro" id="IPR036570">
    <property type="entry name" value="HORMA_dom_sf"/>
</dbReference>
<keyword evidence="5" id="KW-0963">Cytoplasm</keyword>
<name>A0AAJ7X020_PETMA</name>
<evidence type="ECO:0000256" key="7">
    <source>
        <dbReference type="SAM" id="MobiDB-lite"/>
    </source>
</evidence>
<dbReference type="GeneID" id="116945673"/>
<proteinExistence type="inferred from homology"/>
<reference evidence="9 10" key="1">
    <citation type="submission" date="2025-04" db="UniProtKB">
        <authorList>
            <consortium name="RefSeq"/>
        </authorList>
    </citation>
    <scope>IDENTIFICATION</scope>
    <source>
        <tissue evidence="9 10">Sperm</tissue>
    </source>
</reference>
<dbReference type="RefSeq" id="XP_032816097.1">
    <property type="nucleotide sequence ID" value="XM_032960206.1"/>
</dbReference>
<dbReference type="InterPro" id="IPR040182">
    <property type="entry name" value="ATG13"/>
</dbReference>
<dbReference type="GO" id="GO:0000423">
    <property type="term" value="P:mitophagy"/>
    <property type="evidence" value="ECO:0007669"/>
    <property type="project" value="TreeGrafter"/>
</dbReference>
<dbReference type="PANTHER" id="PTHR13430:SF4">
    <property type="entry name" value="AUTOPHAGY-RELATED PROTEIN 13"/>
    <property type="match status" value="1"/>
</dbReference>
<evidence type="ECO:0000313" key="11">
    <source>
        <dbReference type="RefSeq" id="XP_032816098.1"/>
    </source>
</evidence>
<evidence type="ECO:0000313" key="9">
    <source>
        <dbReference type="RefSeq" id="XP_032816096.1"/>
    </source>
</evidence>
<organism evidence="8 10">
    <name type="scientific">Petromyzon marinus</name>
    <name type="common">Sea lamprey</name>
    <dbReference type="NCBI Taxonomy" id="7757"/>
    <lineage>
        <taxon>Eukaryota</taxon>
        <taxon>Metazoa</taxon>
        <taxon>Chordata</taxon>
        <taxon>Craniata</taxon>
        <taxon>Vertebrata</taxon>
        <taxon>Cyclostomata</taxon>
        <taxon>Hyperoartia</taxon>
        <taxon>Petromyzontiformes</taxon>
        <taxon>Petromyzontidae</taxon>
        <taxon>Petromyzon</taxon>
    </lineage>
</organism>
<evidence type="ECO:0000313" key="8">
    <source>
        <dbReference type="Proteomes" id="UP001318040"/>
    </source>
</evidence>
<dbReference type="RefSeq" id="XP_032816096.1">
    <property type="nucleotide sequence ID" value="XM_032960205.1"/>
</dbReference>
<dbReference type="PANTHER" id="PTHR13430">
    <property type="match status" value="1"/>
</dbReference>
<accession>A0AAJ7X020</accession>
<sequence>MLDIMDSPKELSLQDKKDLDKFLKFFALKSVQVIVQARLGERIITKSSASSSGSDWFNLVIRDIPEVSQEAKRAMGNQLPGVGMPMCVEVSLKTCEGDSMGLEVWSLEMNEKCDHEVKVSYTVYNRLSLLLKSLLAVTRVTPAYKLSRKQGHDYVILYRIYFDEVQLGCLGEGFQTLRVGMVGTPEGTITLGCAYRTNLTFIANRQLEQNKPLMGIIIDHFSDNPRHSSSAAQPCMHRRAGGGEETCGSTDDFQDMCASSFSTSPPSQVHCGYHDEGDGGGSSSLPSTCTHTPPRPSGAGRSGVQDLLLFPVCRKPGAFVSKPPAQVSPALDLPFASFVRDATAEEGVSEGPPSSPLPGSPEHSGPLESLHGSLGSPHGSQILHDDFIIVDLKPAFSKDDLLPMDLGSFYREFQNPPPLSSFCIESITQSMAEDFDSLPEKLAEYERSMEEFDSFVETLQ</sequence>
<evidence type="ECO:0000256" key="4">
    <source>
        <dbReference type="ARBA" id="ARBA00013801"/>
    </source>
</evidence>